<dbReference type="GO" id="GO:0003924">
    <property type="term" value="F:GTPase activity"/>
    <property type="evidence" value="ECO:0007669"/>
    <property type="project" value="InterPro"/>
</dbReference>
<keyword evidence="2" id="KW-0342">GTP-binding</keyword>
<protein>
    <submittedName>
        <fullName evidence="3">Uncharacterized protein</fullName>
    </submittedName>
</protein>
<dbReference type="Pfam" id="PF00025">
    <property type="entry name" value="Arf"/>
    <property type="match status" value="1"/>
</dbReference>
<keyword evidence="4" id="KW-1185">Reference proteome</keyword>
<feature type="non-terminal residue" evidence="3">
    <location>
        <position position="116"/>
    </location>
</feature>
<organism evidence="3 4">
    <name type="scientific">Eragrostis curvula</name>
    <name type="common">weeping love grass</name>
    <dbReference type="NCBI Taxonomy" id="38414"/>
    <lineage>
        <taxon>Eukaryota</taxon>
        <taxon>Viridiplantae</taxon>
        <taxon>Streptophyta</taxon>
        <taxon>Embryophyta</taxon>
        <taxon>Tracheophyta</taxon>
        <taxon>Spermatophyta</taxon>
        <taxon>Magnoliopsida</taxon>
        <taxon>Liliopsida</taxon>
        <taxon>Poales</taxon>
        <taxon>Poaceae</taxon>
        <taxon>PACMAD clade</taxon>
        <taxon>Chloridoideae</taxon>
        <taxon>Eragrostideae</taxon>
        <taxon>Eragrostidinae</taxon>
        <taxon>Eragrostis</taxon>
    </lineage>
</organism>
<reference evidence="3 4" key="1">
    <citation type="journal article" date="2019" name="Sci. Rep.">
        <title>A high-quality genome of Eragrostis curvula grass provides insights into Poaceae evolution and supports new strategies to enhance forage quality.</title>
        <authorList>
            <person name="Carballo J."/>
            <person name="Santos B.A.C.M."/>
            <person name="Zappacosta D."/>
            <person name="Garbus I."/>
            <person name="Selva J.P."/>
            <person name="Gallo C.A."/>
            <person name="Diaz A."/>
            <person name="Albertini E."/>
            <person name="Caccamo M."/>
            <person name="Echenique V."/>
        </authorList>
    </citation>
    <scope>NUCLEOTIDE SEQUENCE [LARGE SCALE GENOMIC DNA]</scope>
    <source>
        <strain evidence="4">cv. Victoria</strain>
        <tissue evidence="3">Leaf</tissue>
    </source>
</reference>
<name>A0A5J9U387_9POAL</name>
<evidence type="ECO:0000313" key="4">
    <source>
        <dbReference type="Proteomes" id="UP000324897"/>
    </source>
</evidence>
<dbReference type="Proteomes" id="UP000324897">
    <property type="component" value="Chromosome 7"/>
</dbReference>
<evidence type="ECO:0000256" key="2">
    <source>
        <dbReference type="ARBA" id="ARBA00023134"/>
    </source>
</evidence>
<dbReference type="InterPro" id="IPR027417">
    <property type="entry name" value="P-loop_NTPase"/>
</dbReference>
<dbReference type="AlphaFoldDB" id="A0A5J9U387"/>
<dbReference type="GO" id="GO:0005525">
    <property type="term" value="F:GTP binding"/>
    <property type="evidence" value="ECO:0007669"/>
    <property type="project" value="UniProtKB-KW"/>
</dbReference>
<dbReference type="Gramene" id="TVU17600">
    <property type="protein sequence ID" value="TVU17600"/>
    <property type="gene ID" value="EJB05_33646"/>
</dbReference>
<dbReference type="Gene3D" id="3.40.50.300">
    <property type="entry name" value="P-loop containing nucleotide triphosphate hydrolases"/>
    <property type="match status" value="1"/>
</dbReference>
<evidence type="ECO:0000313" key="3">
    <source>
        <dbReference type="EMBL" id="TVU17600.1"/>
    </source>
</evidence>
<comment type="caution">
    <text evidence="3">The sequence shown here is derived from an EMBL/GenBank/DDBJ whole genome shotgun (WGS) entry which is preliminary data.</text>
</comment>
<sequence length="116" mass="13637">MNDGWMWIYKALNAILPARLHRPPRKRVPLSCKYDSVIPSSALCVSNECQGCLLLIRLLWRHYFQNMQGIIFVVYSYDRDCVVDAMDEFHGTFNEDMFSQGGIDAGRDRQQYQRRE</sequence>
<dbReference type="InterPro" id="IPR006689">
    <property type="entry name" value="Small_GTPase_ARF/SAR"/>
</dbReference>
<dbReference type="OrthoDB" id="1672367at2759"/>
<gene>
    <name evidence="3" type="ORF">EJB05_33646</name>
</gene>
<evidence type="ECO:0000256" key="1">
    <source>
        <dbReference type="ARBA" id="ARBA00022741"/>
    </source>
</evidence>
<dbReference type="EMBL" id="RWGY01000029">
    <property type="protein sequence ID" value="TVU17600.1"/>
    <property type="molecule type" value="Genomic_DNA"/>
</dbReference>
<proteinExistence type="predicted"/>
<keyword evidence="1" id="KW-0547">Nucleotide-binding</keyword>
<accession>A0A5J9U387</accession>
<dbReference type="SUPFAM" id="SSF52540">
    <property type="entry name" value="P-loop containing nucleoside triphosphate hydrolases"/>
    <property type="match status" value="1"/>
</dbReference>